<dbReference type="Pfam" id="PF26138">
    <property type="entry name" value="DUF8040"/>
    <property type="match status" value="1"/>
</dbReference>
<dbReference type="InterPro" id="IPR045249">
    <property type="entry name" value="HARBI1-like"/>
</dbReference>
<dbReference type="AlphaFoldDB" id="A0A8J5EQ63"/>
<gene>
    <name evidence="2" type="ORF">ZIOFF_070889</name>
</gene>
<keyword evidence="3" id="KW-1185">Reference proteome</keyword>
<sequence>MSFYSDRQCVDNCRIDRRYLAKLCYLLTTDENLKGNINISISELVISFLHIIAHNVKNRILKRQTARSDETVSRQFHLVLNFVLRLHNILLKKPEPIPENYTDERWKWFKGCLGALDGTYINVNAPIDDNPRNRTRKGEIATNVLGVCNLAMPYRVGKDLRQMVES</sequence>
<dbReference type="Proteomes" id="UP000734854">
    <property type="component" value="Unassembled WGS sequence"/>
</dbReference>
<name>A0A8J5EQ63_ZINOF</name>
<dbReference type="InterPro" id="IPR058353">
    <property type="entry name" value="DUF8040"/>
</dbReference>
<evidence type="ECO:0000313" key="2">
    <source>
        <dbReference type="EMBL" id="KAG6469953.1"/>
    </source>
</evidence>
<comment type="caution">
    <text evidence="2">The sequence shown here is derived from an EMBL/GenBank/DDBJ whole genome shotgun (WGS) entry which is preliminary data.</text>
</comment>
<dbReference type="EMBL" id="JACMSC010000021">
    <property type="protein sequence ID" value="KAG6469953.1"/>
    <property type="molecule type" value="Genomic_DNA"/>
</dbReference>
<organism evidence="2 3">
    <name type="scientific">Zingiber officinale</name>
    <name type="common">Ginger</name>
    <name type="synonym">Amomum zingiber</name>
    <dbReference type="NCBI Taxonomy" id="94328"/>
    <lineage>
        <taxon>Eukaryota</taxon>
        <taxon>Viridiplantae</taxon>
        <taxon>Streptophyta</taxon>
        <taxon>Embryophyta</taxon>
        <taxon>Tracheophyta</taxon>
        <taxon>Spermatophyta</taxon>
        <taxon>Magnoliopsida</taxon>
        <taxon>Liliopsida</taxon>
        <taxon>Zingiberales</taxon>
        <taxon>Zingiberaceae</taxon>
        <taxon>Zingiber</taxon>
    </lineage>
</organism>
<dbReference type="PANTHER" id="PTHR22930">
    <property type="match status" value="1"/>
</dbReference>
<evidence type="ECO:0000313" key="3">
    <source>
        <dbReference type="Proteomes" id="UP000734854"/>
    </source>
</evidence>
<dbReference type="PANTHER" id="PTHR22930:SF281">
    <property type="entry name" value="NUCLEASE"/>
    <property type="match status" value="1"/>
</dbReference>
<feature type="domain" description="DUF8040" evidence="1">
    <location>
        <begin position="6"/>
        <end position="84"/>
    </location>
</feature>
<evidence type="ECO:0000259" key="1">
    <source>
        <dbReference type="Pfam" id="PF26138"/>
    </source>
</evidence>
<accession>A0A8J5EQ63</accession>
<protein>
    <recommendedName>
        <fullName evidence="1">DUF8040 domain-containing protein</fullName>
    </recommendedName>
</protein>
<proteinExistence type="predicted"/>
<reference evidence="2 3" key="1">
    <citation type="submission" date="2020-08" db="EMBL/GenBank/DDBJ databases">
        <title>Plant Genome Project.</title>
        <authorList>
            <person name="Zhang R.-G."/>
        </authorList>
    </citation>
    <scope>NUCLEOTIDE SEQUENCE [LARGE SCALE GENOMIC DNA]</scope>
    <source>
        <tissue evidence="2">Rhizome</tissue>
    </source>
</reference>